<protein>
    <submittedName>
        <fullName evidence="1">Uncharacterized protein</fullName>
    </submittedName>
</protein>
<comment type="caution">
    <text evidence="1">The sequence shown here is derived from an EMBL/GenBank/DDBJ whole genome shotgun (WGS) entry which is preliminary data.</text>
</comment>
<name>A0AAV5KTW9_9ROSI</name>
<organism evidence="1 2">
    <name type="scientific">Rubroshorea leprosula</name>
    <dbReference type="NCBI Taxonomy" id="152421"/>
    <lineage>
        <taxon>Eukaryota</taxon>
        <taxon>Viridiplantae</taxon>
        <taxon>Streptophyta</taxon>
        <taxon>Embryophyta</taxon>
        <taxon>Tracheophyta</taxon>
        <taxon>Spermatophyta</taxon>
        <taxon>Magnoliopsida</taxon>
        <taxon>eudicotyledons</taxon>
        <taxon>Gunneridae</taxon>
        <taxon>Pentapetalae</taxon>
        <taxon>rosids</taxon>
        <taxon>malvids</taxon>
        <taxon>Malvales</taxon>
        <taxon>Dipterocarpaceae</taxon>
        <taxon>Rubroshorea</taxon>
    </lineage>
</organism>
<keyword evidence="2" id="KW-1185">Reference proteome</keyword>
<dbReference type="Proteomes" id="UP001054252">
    <property type="component" value="Unassembled WGS sequence"/>
</dbReference>
<dbReference type="AlphaFoldDB" id="A0AAV5KTW9"/>
<reference evidence="1 2" key="1">
    <citation type="journal article" date="2021" name="Commun. Biol.">
        <title>The genome of Shorea leprosula (Dipterocarpaceae) highlights the ecological relevance of drought in aseasonal tropical rainforests.</title>
        <authorList>
            <person name="Ng K.K.S."/>
            <person name="Kobayashi M.J."/>
            <person name="Fawcett J.A."/>
            <person name="Hatakeyama M."/>
            <person name="Paape T."/>
            <person name="Ng C.H."/>
            <person name="Ang C.C."/>
            <person name="Tnah L.H."/>
            <person name="Lee C.T."/>
            <person name="Nishiyama T."/>
            <person name="Sese J."/>
            <person name="O'Brien M.J."/>
            <person name="Copetti D."/>
            <person name="Mohd Noor M.I."/>
            <person name="Ong R.C."/>
            <person name="Putra M."/>
            <person name="Sireger I.Z."/>
            <person name="Indrioko S."/>
            <person name="Kosugi Y."/>
            <person name="Izuno A."/>
            <person name="Isagi Y."/>
            <person name="Lee S.L."/>
            <person name="Shimizu K.K."/>
        </authorList>
    </citation>
    <scope>NUCLEOTIDE SEQUENCE [LARGE SCALE GENOMIC DNA]</scope>
    <source>
        <strain evidence="1">214</strain>
    </source>
</reference>
<sequence>MGRKRYWKNAGLMGNKMNREGTYFQSIWCNSLLPPSKGRSTVKSLTSRLWHRNGVQE</sequence>
<dbReference type="EMBL" id="BPVZ01000078">
    <property type="protein sequence ID" value="GKV27973.1"/>
    <property type="molecule type" value="Genomic_DNA"/>
</dbReference>
<evidence type="ECO:0000313" key="1">
    <source>
        <dbReference type="EMBL" id="GKV27973.1"/>
    </source>
</evidence>
<gene>
    <name evidence="1" type="ORF">SLEP1_g37083</name>
</gene>
<proteinExistence type="predicted"/>
<evidence type="ECO:0000313" key="2">
    <source>
        <dbReference type="Proteomes" id="UP001054252"/>
    </source>
</evidence>
<accession>A0AAV5KTW9</accession>